<dbReference type="Pfam" id="PF01535">
    <property type="entry name" value="PPR"/>
    <property type="match status" value="6"/>
</dbReference>
<dbReference type="GO" id="GO:0008270">
    <property type="term" value="F:zinc ion binding"/>
    <property type="evidence" value="ECO:0007669"/>
    <property type="project" value="InterPro"/>
</dbReference>
<dbReference type="Pfam" id="PF20431">
    <property type="entry name" value="E_motif"/>
    <property type="match status" value="2"/>
</dbReference>
<keyword evidence="6" id="KW-1185">Reference proteome</keyword>
<dbReference type="InterPro" id="IPR046848">
    <property type="entry name" value="E_motif"/>
</dbReference>
<dbReference type="Gene3D" id="1.25.40.10">
    <property type="entry name" value="Tetratricopeptide repeat domain"/>
    <property type="match status" value="6"/>
</dbReference>
<dbReference type="InterPro" id="IPR032867">
    <property type="entry name" value="DYW_dom"/>
</dbReference>
<dbReference type="FunFam" id="1.25.40.10:FF:000366">
    <property type="entry name" value="Pentatricopeptide (PPR) repeat-containing protein"/>
    <property type="match status" value="2"/>
</dbReference>
<dbReference type="InterPro" id="IPR046960">
    <property type="entry name" value="PPR_At4g14850-like_plant"/>
</dbReference>
<feature type="domain" description="DYW" evidence="4">
    <location>
        <begin position="290"/>
        <end position="329"/>
    </location>
</feature>
<organism evidence="5 6">
    <name type="scientific">Vigna mungo</name>
    <name type="common">Black gram</name>
    <name type="synonym">Phaseolus mungo</name>
    <dbReference type="NCBI Taxonomy" id="3915"/>
    <lineage>
        <taxon>Eukaryota</taxon>
        <taxon>Viridiplantae</taxon>
        <taxon>Streptophyta</taxon>
        <taxon>Embryophyta</taxon>
        <taxon>Tracheophyta</taxon>
        <taxon>Spermatophyta</taxon>
        <taxon>Magnoliopsida</taxon>
        <taxon>eudicotyledons</taxon>
        <taxon>Gunneridae</taxon>
        <taxon>Pentapetalae</taxon>
        <taxon>rosids</taxon>
        <taxon>fabids</taxon>
        <taxon>Fabales</taxon>
        <taxon>Fabaceae</taxon>
        <taxon>Papilionoideae</taxon>
        <taxon>50 kb inversion clade</taxon>
        <taxon>NPAAA clade</taxon>
        <taxon>indigoferoid/millettioid clade</taxon>
        <taxon>Phaseoleae</taxon>
        <taxon>Vigna</taxon>
    </lineage>
</organism>
<dbReference type="GO" id="GO:0003723">
    <property type="term" value="F:RNA binding"/>
    <property type="evidence" value="ECO:0007669"/>
    <property type="project" value="InterPro"/>
</dbReference>
<dbReference type="FunFam" id="1.25.40.10:FF:001630">
    <property type="entry name" value="Pentatricopeptide repeat-containing protein At5g43790"/>
    <property type="match status" value="1"/>
</dbReference>
<dbReference type="Pfam" id="PF13041">
    <property type="entry name" value="PPR_2"/>
    <property type="match status" value="2"/>
</dbReference>
<sequence>MQLSQTKPNEFTLISLISSCSKLGALGQGAWAHGYVLRNNLELTLAMGTTLVDMYSKCGSLNLACQLFDQLTERDTFCYTAMIGGFAKHGHGGQALELYRKMKLEGLVPTDTTIVVTMFACSHGGLVEEGLEIFESIKSVHGMEPNLMHYGCLIDLLGRAGRLKEAKERLQAMPMKPNAVLWRSLLGAAKLHGNIEIGEAALKHIIELEPKTSSGYVLMSNMYASTGQWDDNKRLRRKMKDRRVDKLPAFSLVDINGAMHEFLIGDKAHPFTNEIYMKIEDINRRLQEYGHKPRTSEVFFDVEEEDKEDILSYHSERLAIAFALIASPSNLSGDARSEKEKKIFESDDPNIHLRIIESLLFDFPFASPPYYSQLDCTPRYNANGFIKMKARSVVLNHPILQKLQKCHNLNTLKQAHAQVVATGLSLQTYYLSHLLNISSKFSSTYAITIFNRIPSPTVFLYNTLISSFSRHKDQIHLAFSLYNQILVHKTLQPNSFTFPSLFKACGFGSWLQYGPSLHAHVLKFLQPPYDHFVNNSLVKFYAEYGKLCVSKYLFNQINEPDLVIWNTMLAAYAKSASHVSDSTSLQDADMSLEALYLFRDMQLSQRKPNEVTLIALITACSNLGALSQGAWAHGYVLRNNLELNLVVGTTLVDMYSKCGSLNLACQLFDQLTERDTFCYTAMIGGFAIHGHGGQALELYRKMKLEGLVPSDATIIVTMYACSHGGLVEEGLEIFESMKSVHGMEPNLKHYGCLIDLLGRAGRLKEAKERLQAMPMKPNAILWRSLLGAAKLHGNIEIGETSLKHLIELEPETSGSYVLLSNMYASIGQWNDMKRMRMKMKDRGVDKLPGFSLVDINGAMHEFLTGDKAHPFSNEIYMKIGDINRRLQEYGHKPRTSEVLFDVEEEDKEDVLSYHSERLAIASLPPSTIWLVSSCLLPFGSLPPTADLSNLKDALGSVVDVISMEGNCLGRIDLRVTDKHLFALLVLYLNTLSF</sequence>
<evidence type="ECO:0000256" key="1">
    <source>
        <dbReference type="ARBA" id="ARBA00006643"/>
    </source>
</evidence>
<evidence type="ECO:0000256" key="2">
    <source>
        <dbReference type="ARBA" id="ARBA00022737"/>
    </source>
</evidence>
<evidence type="ECO:0000313" key="5">
    <source>
        <dbReference type="EMBL" id="WVY96308.1"/>
    </source>
</evidence>
<evidence type="ECO:0000313" key="6">
    <source>
        <dbReference type="Proteomes" id="UP001374535"/>
    </source>
</evidence>
<dbReference type="FunFam" id="1.25.40.10:FF:000031">
    <property type="entry name" value="Pentatricopeptide repeat-containing protein mitochondrial"/>
    <property type="match status" value="2"/>
</dbReference>
<dbReference type="AlphaFoldDB" id="A0AAQ3MST3"/>
<comment type="similarity">
    <text evidence="1">Belongs to the PPR family. PCMP-H subfamily.</text>
</comment>
<accession>A0AAQ3MST3</accession>
<evidence type="ECO:0000259" key="4">
    <source>
        <dbReference type="Pfam" id="PF14432"/>
    </source>
</evidence>
<evidence type="ECO:0000256" key="3">
    <source>
        <dbReference type="PROSITE-ProRule" id="PRU00708"/>
    </source>
</evidence>
<dbReference type="PANTHER" id="PTHR47926">
    <property type="entry name" value="PENTATRICOPEPTIDE REPEAT-CONTAINING PROTEIN"/>
    <property type="match status" value="1"/>
</dbReference>
<dbReference type="Pfam" id="PF14432">
    <property type="entry name" value="DYW_deaminase"/>
    <property type="match status" value="1"/>
</dbReference>
<reference evidence="5 6" key="1">
    <citation type="journal article" date="2023" name="Life. Sci Alliance">
        <title>Evolutionary insights into 3D genome organization and epigenetic landscape of Vigna mungo.</title>
        <authorList>
            <person name="Junaid A."/>
            <person name="Singh B."/>
            <person name="Bhatia S."/>
        </authorList>
    </citation>
    <scope>NUCLEOTIDE SEQUENCE [LARGE SCALE GENOMIC DNA]</scope>
    <source>
        <strain evidence="5">Urdbean</strain>
    </source>
</reference>
<dbReference type="GO" id="GO:0009451">
    <property type="term" value="P:RNA modification"/>
    <property type="evidence" value="ECO:0007669"/>
    <property type="project" value="InterPro"/>
</dbReference>
<name>A0AAQ3MST3_VIGMU</name>
<dbReference type="PANTHER" id="PTHR47926:SF450">
    <property type="entry name" value="DYW DOMAIN-CONTAINING PROTEIN"/>
    <property type="match status" value="1"/>
</dbReference>
<gene>
    <name evidence="5" type="ORF">V8G54_028459</name>
</gene>
<dbReference type="NCBIfam" id="TIGR00756">
    <property type="entry name" value="PPR"/>
    <property type="match status" value="2"/>
</dbReference>
<feature type="repeat" description="PPR" evidence="3">
    <location>
        <begin position="75"/>
        <end position="109"/>
    </location>
</feature>
<dbReference type="InterPro" id="IPR011990">
    <property type="entry name" value="TPR-like_helical_dom_sf"/>
</dbReference>
<dbReference type="Proteomes" id="UP001374535">
    <property type="component" value="Chromosome 9"/>
</dbReference>
<proteinExistence type="inferred from homology"/>
<keyword evidence="2" id="KW-0677">Repeat</keyword>
<protein>
    <recommendedName>
        <fullName evidence="4">DYW domain-containing protein</fullName>
    </recommendedName>
</protein>
<dbReference type="EMBL" id="CP144692">
    <property type="protein sequence ID" value="WVY96308.1"/>
    <property type="molecule type" value="Genomic_DNA"/>
</dbReference>
<feature type="repeat" description="PPR" evidence="3">
    <location>
        <begin position="675"/>
        <end position="709"/>
    </location>
</feature>
<dbReference type="PROSITE" id="PS51375">
    <property type="entry name" value="PPR"/>
    <property type="match status" value="2"/>
</dbReference>
<dbReference type="InterPro" id="IPR002885">
    <property type="entry name" value="PPR_rpt"/>
</dbReference>